<dbReference type="Proteomes" id="UP000008701">
    <property type="component" value="Chromosome"/>
</dbReference>
<organism evidence="3 4">
    <name type="scientific">Chlorobium phaeobacteroides (strain DSM 266 / SMG 266 / 2430)</name>
    <dbReference type="NCBI Taxonomy" id="290317"/>
    <lineage>
        <taxon>Bacteria</taxon>
        <taxon>Pseudomonadati</taxon>
        <taxon>Chlorobiota</taxon>
        <taxon>Chlorobiia</taxon>
        <taxon>Chlorobiales</taxon>
        <taxon>Chlorobiaceae</taxon>
        <taxon>Chlorobium/Pelodictyon group</taxon>
        <taxon>Chlorobium</taxon>
    </lineage>
</organism>
<dbReference type="KEGG" id="cph:Cpha266_1110"/>
<feature type="domain" description="Gfo/Idh/MocA-like oxidoreductase N-terminal" evidence="1">
    <location>
        <begin position="4"/>
        <end position="124"/>
    </location>
</feature>
<feature type="domain" description="GFO/IDH/MocA-like oxidoreductase" evidence="2">
    <location>
        <begin position="133"/>
        <end position="229"/>
    </location>
</feature>
<dbReference type="Gene3D" id="3.30.360.10">
    <property type="entry name" value="Dihydrodipicolinate Reductase, domain 2"/>
    <property type="match status" value="1"/>
</dbReference>
<accession>A1BFH4</accession>
<dbReference type="Pfam" id="PF01408">
    <property type="entry name" value="GFO_IDH_MocA"/>
    <property type="match status" value="1"/>
</dbReference>
<dbReference type="PANTHER" id="PTHR43377:SF1">
    <property type="entry name" value="BILIVERDIN REDUCTASE A"/>
    <property type="match status" value="1"/>
</dbReference>
<sequence>MNSMRIGVIGTGKLGEFHTKLLGEIAQNRHDTELAGIFDLNRIRAEEIGHKYRVGTYDSLEQLAADCDAAVIATTTSAHFSIARRLLEEGIHLFIEKPLTTTVAEADELIRLELAKNVRIQVGHIERFNPALRAVESSIGQPVYIQAERLSGFSRRVTDVSVVLDLMIHDIDLILSLIPADIKHISASGVKVFSNEIDMATARIDFVNGATANVTASRLSRKSMRKLRFFCNDPKSYASLDLTTGKSEVFRLVRPEEALQKNPLKSYAAKKIMEQFGEIQEAMQGMTLDYLTPEVPKVNALSDELEHFINAVINNTPPVVTSVDGRKAIMVADWITREIIGNAAAFDTAVPQE</sequence>
<evidence type="ECO:0000313" key="4">
    <source>
        <dbReference type="Proteomes" id="UP000008701"/>
    </source>
</evidence>
<dbReference type="STRING" id="290317.Cpha266_1110"/>
<dbReference type="eggNOG" id="COG0673">
    <property type="taxonomic scope" value="Bacteria"/>
</dbReference>
<dbReference type="Gene3D" id="3.40.50.720">
    <property type="entry name" value="NAD(P)-binding Rossmann-like Domain"/>
    <property type="match status" value="1"/>
</dbReference>
<dbReference type="Pfam" id="PF22725">
    <property type="entry name" value="GFO_IDH_MocA_C3"/>
    <property type="match status" value="1"/>
</dbReference>
<dbReference type="SUPFAM" id="SSF51735">
    <property type="entry name" value="NAD(P)-binding Rossmann-fold domains"/>
    <property type="match status" value="1"/>
</dbReference>
<dbReference type="InterPro" id="IPR000683">
    <property type="entry name" value="Gfo/Idh/MocA-like_OxRdtase_N"/>
</dbReference>
<evidence type="ECO:0000259" key="2">
    <source>
        <dbReference type="Pfam" id="PF22725"/>
    </source>
</evidence>
<name>A1BFH4_CHLPD</name>
<protein>
    <submittedName>
        <fullName evidence="3">Oxidoreductase domain protein</fullName>
    </submittedName>
</protein>
<dbReference type="InterPro" id="IPR055170">
    <property type="entry name" value="GFO_IDH_MocA-like_dom"/>
</dbReference>
<dbReference type="GO" id="GO:0000166">
    <property type="term" value="F:nucleotide binding"/>
    <property type="evidence" value="ECO:0007669"/>
    <property type="project" value="InterPro"/>
</dbReference>
<dbReference type="InterPro" id="IPR051450">
    <property type="entry name" value="Gfo/Idh/MocA_Oxidoreductases"/>
</dbReference>
<evidence type="ECO:0000259" key="1">
    <source>
        <dbReference type="Pfam" id="PF01408"/>
    </source>
</evidence>
<evidence type="ECO:0000313" key="3">
    <source>
        <dbReference type="EMBL" id="ABL65151.1"/>
    </source>
</evidence>
<dbReference type="EMBL" id="CP000492">
    <property type="protein sequence ID" value="ABL65151.1"/>
    <property type="molecule type" value="Genomic_DNA"/>
</dbReference>
<dbReference type="HOGENOM" id="CLU_023194_10_0_10"/>
<proteinExistence type="predicted"/>
<dbReference type="InterPro" id="IPR036291">
    <property type="entry name" value="NAD(P)-bd_dom_sf"/>
</dbReference>
<reference evidence="3 4" key="1">
    <citation type="submission" date="2006-12" db="EMBL/GenBank/DDBJ databases">
        <title>Complete sequence of Chlorobium phaeobacteroides DSM 266.</title>
        <authorList>
            <consortium name="US DOE Joint Genome Institute"/>
            <person name="Copeland A."/>
            <person name="Lucas S."/>
            <person name="Lapidus A."/>
            <person name="Barry K."/>
            <person name="Detter J.C."/>
            <person name="Glavina del Rio T."/>
            <person name="Hammon N."/>
            <person name="Israni S."/>
            <person name="Pitluck S."/>
            <person name="Goltsman E."/>
            <person name="Schmutz J."/>
            <person name="Larimer F."/>
            <person name="Land M."/>
            <person name="Hauser L."/>
            <person name="Mikhailova N."/>
            <person name="Li T."/>
            <person name="Overmann J."/>
            <person name="Bryant D.A."/>
            <person name="Richardson P."/>
        </authorList>
    </citation>
    <scope>NUCLEOTIDE SEQUENCE [LARGE SCALE GENOMIC DNA]</scope>
    <source>
        <strain evidence="3 4">DSM 266</strain>
    </source>
</reference>
<dbReference type="AlphaFoldDB" id="A1BFH4"/>
<dbReference type="PANTHER" id="PTHR43377">
    <property type="entry name" value="BILIVERDIN REDUCTASE A"/>
    <property type="match status" value="1"/>
</dbReference>
<keyword evidence="4" id="KW-1185">Reference proteome</keyword>
<dbReference type="SUPFAM" id="SSF55347">
    <property type="entry name" value="Glyceraldehyde-3-phosphate dehydrogenase-like, C-terminal domain"/>
    <property type="match status" value="1"/>
</dbReference>
<gene>
    <name evidence="3" type="ordered locus">Cpha266_1110</name>
</gene>